<dbReference type="FunFam" id="2.130.10.10:FF:001501">
    <property type="entry name" value="Cleavage and polyadenylation specificity factor subunit, putative"/>
    <property type="match status" value="1"/>
</dbReference>
<evidence type="ECO:0000313" key="3">
    <source>
        <dbReference type="Proteomes" id="UP000078387"/>
    </source>
</evidence>
<dbReference type="GO" id="GO:0003676">
    <property type="term" value="F:nucleic acid binding"/>
    <property type="evidence" value="ECO:0007669"/>
    <property type="project" value="InterPro"/>
</dbReference>
<proteinExistence type="predicted"/>
<accession>A0A5K1UU76</accession>
<dbReference type="InterPro" id="IPR004871">
    <property type="entry name" value="RSE1/DDB1/CPSF1_C"/>
</dbReference>
<sequence length="1150" mass="132879">MTWLLHETVVNPQGVEHSIIAKFTGKYEQLITSIRNQFVCYDITPQGLQVRCKEVTEANIIQIGNVEVNHVMMLVLLFKEAKVSVLRYDETNNKFVIHSLHCFELPLKRMQEGLTPTTYTDPRLLIDKRGRCISLICYDRLMWVIPLGLDKTSYSINLEKFGINRIIDCIVLDGYDLPSVAFLHMKIPTWEGRIVNTGETTNEIIILSLEPDVIHERQDIVATISYQFSYVPYNALQIVDCYPTNGLLILTINSIIYLSTTSFESFILPFGKFFVIPKNINGPLSSFQILQMQTKIMNSVKSIFKLTNHLYIIFSMNGESYYVHLLSIANRICDVIITNSPYKYHPTTFTISSNHLFIGSTVHDSYIYNYEIVEYGKGKQHEISQHINQEIRSKNLLFRHNEMEEEYPFDEPQPVSIPQELTVEFPQLDYIVSICNVHEYTLLEEENNMISIVLCCGIQPFSKIVKLSRSIQPENIMGVKESECFYKNDNIEVNKNGIFLNSINICSTEILGSIKRVKKEDDYLIIEKSDAKWCVFDINKKEIIIQEEGINELSFLPSSNEMEEEGEGNNFIKLKNGKVYKGEMVLEGIGERISQWVKEETKKGKEVVDIECVSIIEGKIDLIIITKEGILCYYRSMNDKGKFERLKVEAPQTFNCSIKPHINRIEINNKKHYLINGNCSYFIEYNYYYPIVIPFSIKVIKEVIVLNNFTCYLDTDDGKLIVKLNKQNIDKYPLPFTRVDIQGTPHHLVSYKNKLFVTVSFTTVLDTPDCPPQLPHSSNNQQEEPPVLEAQPLNSDVLLERYRIINLTTNDYYEFKKGQFICTAKLLKFKVGKQLKNYLVVGVNKQTTEDNPVKGKTYIFNIENQIQLINKIGDGKKSVHAVNEIGGFLAVASGNELELIERVDETRWIKKCFSDISILINSIEYLPLKVMERGNEKECYLILLSDFYRSVVLLLFKPYDYTVIPLGKDARNIHCIDSTFIITKDYFSVLEFDSEQNLSLLNYSSAATEQLSIFEIDATFNLGMNLLKFTRLWNGKGYIYMYVTVEGSVGYISVVEEKIYQVLRQINIKMNREPWHFAGTNAEEYRFEKGYGMGFGTRKHVFLDGDMLKQFRLLNEEQQKRVCLRNTSINDVFKLLSTGLQYNTFLQYNN</sequence>
<dbReference type="Gene3D" id="2.130.10.10">
    <property type="entry name" value="YVTN repeat-like/Quinoprotein amine dehydrogenase"/>
    <property type="match status" value="2"/>
</dbReference>
<evidence type="ECO:0000313" key="2">
    <source>
        <dbReference type="EMBL" id="GAT95766.1"/>
    </source>
</evidence>
<feature type="domain" description="RSE1/DDB1/CPSF1 C-terminal" evidence="1">
    <location>
        <begin position="808"/>
        <end position="1111"/>
    </location>
</feature>
<organism evidence="2 3">
    <name type="scientific">Entamoeba histolytica</name>
    <dbReference type="NCBI Taxonomy" id="5759"/>
    <lineage>
        <taxon>Eukaryota</taxon>
        <taxon>Amoebozoa</taxon>
        <taxon>Evosea</taxon>
        <taxon>Archamoebae</taxon>
        <taxon>Mastigamoebida</taxon>
        <taxon>Entamoebidae</taxon>
        <taxon>Entamoeba</taxon>
    </lineage>
</organism>
<dbReference type="OMA" id="RCEANIV"/>
<dbReference type="InterPro" id="IPR015943">
    <property type="entry name" value="WD40/YVTN_repeat-like_dom_sf"/>
</dbReference>
<dbReference type="Proteomes" id="UP000078387">
    <property type="component" value="Unassembled WGS sequence"/>
</dbReference>
<dbReference type="VEuPathDB" id="AmoebaDB:KM1_180700"/>
<protein>
    <submittedName>
        <fullName evidence="2">Cpsf a subunit region protein putative</fullName>
    </submittedName>
</protein>
<dbReference type="InterPro" id="IPR050358">
    <property type="entry name" value="RSE1/DDB1/CFT1"/>
</dbReference>
<dbReference type="VEuPathDB" id="AmoebaDB:EHI7A_103510"/>
<name>A0A5K1UU76_ENTHI</name>
<dbReference type="VEuPathDB" id="AmoebaDB:EHI_106110"/>
<dbReference type="EMBL" id="BDEQ01000001">
    <property type="protein sequence ID" value="GAT95766.1"/>
    <property type="molecule type" value="Genomic_DNA"/>
</dbReference>
<dbReference type="Pfam" id="PF03178">
    <property type="entry name" value="CPSF_A"/>
    <property type="match status" value="1"/>
</dbReference>
<reference evidence="2 3" key="1">
    <citation type="submission" date="2016-05" db="EMBL/GenBank/DDBJ databases">
        <title>First whole genome sequencing of Entamoeba histolytica HM1:IMSS-clone-6.</title>
        <authorList>
            <person name="Mukherjee Avik.K."/>
            <person name="Izumyama S."/>
            <person name="Nakada-Tsukui K."/>
            <person name="Nozaki T."/>
        </authorList>
    </citation>
    <scope>NUCLEOTIDE SEQUENCE [LARGE SCALE GENOMIC DNA]</scope>
    <source>
        <strain evidence="2 3">HM1:IMSS clone 6</strain>
    </source>
</reference>
<dbReference type="VEuPathDB" id="AmoebaDB:EHI5A_144380"/>
<comment type="caution">
    <text evidence="2">The sequence shown here is derived from an EMBL/GenBank/DDBJ whole genome shotgun (WGS) entry which is preliminary data.</text>
</comment>
<gene>
    <name evidence="2" type="ORF">CL6EHI_106110</name>
</gene>
<evidence type="ECO:0000259" key="1">
    <source>
        <dbReference type="Pfam" id="PF03178"/>
    </source>
</evidence>
<dbReference type="VEuPathDB" id="AmoebaDB:EHI8A_110000"/>
<dbReference type="AlphaFoldDB" id="A0A5K1UU76"/>
<dbReference type="PANTHER" id="PTHR10644">
    <property type="entry name" value="DNA REPAIR/RNA PROCESSING CPSF FAMILY"/>
    <property type="match status" value="1"/>
</dbReference>
<dbReference type="GO" id="GO:0005634">
    <property type="term" value="C:nucleus"/>
    <property type="evidence" value="ECO:0007669"/>
    <property type="project" value="InterPro"/>
</dbReference>